<reference evidence="2" key="1">
    <citation type="journal article" date="2014" name="Genome Biol. Evol.">
        <title>Pangenome evidence for extensive interdomain horizontal transfer affecting lineage core and shell genes in uncultured planktonic thaumarchaeota and euryarchaeota.</title>
        <authorList>
            <person name="Deschamps P."/>
            <person name="Zivanovic Y."/>
            <person name="Moreira D."/>
            <person name="Rodriguez-Valera F."/>
            <person name="Lopez-Garcia P."/>
        </authorList>
    </citation>
    <scope>NUCLEOTIDE SEQUENCE</scope>
</reference>
<proteinExistence type="predicted"/>
<name>A0A075HA66_9ARCH</name>
<sequence>MIKNLKLAAISKDGTPVKDTIENISDIKANIEEYSLSWLECVVDDVKTGSKEIAKELGIPLEPASVMGGYYSNYEDAGEVLGITVPLIKFSGGNVNSLSVLIYIAKDKIISIHDEEAEKLLRLSGFAEGIMKKLPNSKELWADRQTILFARIIDEISERNYDTLRLIVEKAQTLEIEMTDERTMSEDITEEMSNIKRSIITFLTAIWATHTTVHSLRYGDPEMLSDKDEILSRFDIILADLDRQIQLAEQVLQVLATGVNVIQTNITNRLSTIILWLTVMGTAVLVPNTLATVFAIIPNPSSMFGELLSILLISTLLASAIAYLGAKRVLGSKRRKK</sequence>
<dbReference type="AlphaFoldDB" id="A0A075HA66"/>
<feature type="transmembrane region" description="Helical" evidence="1">
    <location>
        <begin position="273"/>
        <end position="297"/>
    </location>
</feature>
<dbReference type="SUPFAM" id="SSF143865">
    <property type="entry name" value="CorA soluble domain-like"/>
    <property type="match status" value="1"/>
</dbReference>
<accession>A0A075HA66</accession>
<dbReference type="InterPro" id="IPR002523">
    <property type="entry name" value="MgTranspt_CorA/ZnTranspt_ZntB"/>
</dbReference>
<dbReference type="InterPro" id="IPR045861">
    <property type="entry name" value="CorA_cytoplasmic_dom"/>
</dbReference>
<dbReference type="Pfam" id="PF01544">
    <property type="entry name" value="CorA"/>
    <property type="match status" value="1"/>
</dbReference>
<dbReference type="GO" id="GO:0046873">
    <property type="term" value="F:metal ion transmembrane transporter activity"/>
    <property type="evidence" value="ECO:0007669"/>
    <property type="project" value="InterPro"/>
</dbReference>
<evidence type="ECO:0000313" key="2">
    <source>
        <dbReference type="EMBL" id="AIF12085.1"/>
    </source>
</evidence>
<feature type="transmembrane region" description="Helical" evidence="1">
    <location>
        <begin position="303"/>
        <end position="326"/>
    </location>
</feature>
<dbReference type="Gene3D" id="1.20.58.340">
    <property type="entry name" value="Magnesium transport protein CorA, transmembrane region"/>
    <property type="match status" value="1"/>
</dbReference>
<keyword evidence="1" id="KW-0812">Transmembrane</keyword>
<keyword evidence="1" id="KW-0472">Membrane</keyword>
<keyword evidence="1" id="KW-1133">Transmembrane helix</keyword>
<evidence type="ECO:0000256" key="1">
    <source>
        <dbReference type="SAM" id="Phobius"/>
    </source>
</evidence>
<protein>
    <submittedName>
        <fullName evidence="2">Magnesium transporter (CorA)</fullName>
    </submittedName>
</protein>
<organism evidence="2">
    <name type="scientific">uncultured marine thaumarchaeote KM3_54_F04</name>
    <dbReference type="NCBI Taxonomy" id="1456191"/>
    <lineage>
        <taxon>Archaea</taxon>
        <taxon>Nitrososphaerota</taxon>
        <taxon>environmental samples</taxon>
    </lineage>
</organism>
<dbReference type="GO" id="GO:0016020">
    <property type="term" value="C:membrane"/>
    <property type="evidence" value="ECO:0007669"/>
    <property type="project" value="InterPro"/>
</dbReference>
<gene>
    <name evidence="2" type="primary">corA</name>
</gene>
<dbReference type="EMBL" id="KF900936">
    <property type="protein sequence ID" value="AIF12085.1"/>
    <property type="molecule type" value="Genomic_DNA"/>
</dbReference>